<feature type="signal peptide" evidence="4">
    <location>
        <begin position="1"/>
        <end position="23"/>
    </location>
</feature>
<sequence>MKRTLMGAALAAFALGGWGAANAQEPLRIGVLEDMSGVYADITGANSVAGAELAVEDFGGTVLGRPIEVLSADHQNKADVGASIARKWYDVDGVEMITGLGNSSVALAVRGISTEKNKVNISTSAGTNALTGEACSKTGFHWVYNTFALSKTIAQSVVESGADTMFIVAADYTFGHALADDARKFTEAAGGTVLGQVNAPLGTADFSSFILQAQASGAKTIGLALAGGDLVTFIKQAAEFGVTEQGQAMAGFIIFVNDIKALGLTAAQGLYLAETFYWDQDDETRAMAERYKAKTGEMPNGMQAGVYGSVLHYLKAVEAAGTTEAEAVAAKMREMPVEDFYTKGATVREDGRVMRDFSLYQVKAPGDSSGEWDMLTRIGTLEDGEAFQTLEEGGCPLVQ</sequence>
<evidence type="ECO:0000256" key="4">
    <source>
        <dbReference type="SAM" id="SignalP"/>
    </source>
</evidence>
<evidence type="ECO:0000256" key="1">
    <source>
        <dbReference type="ARBA" id="ARBA00010062"/>
    </source>
</evidence>
<gene>
    <name evidence="6" type="ORF">SAMN05216258_101449</name>
</gene>
<dbReference type="PANTHER" id="PTHR30483:SF6">
    <property type="entry name" value="PERIPLASMIC BINDING PROTEIN OF ABC TRANSPORTER FOR NATURAL AMINO ACIDS"/>
    <property type="match status" value="1"/>
</dbReference>
<name>A0A1I3BYR4_9RHOB</name>
<keyword evidence="3" id="KW-0029">Amino-acid transport</keyword>
<dbReference type="InterPro" id="IPR028081">
    <property type="entry name" value="Leu-bd"/>
</dbReference>
<evidence type="ECO:0000256" key="3">
    <source>
        <dbReference type="ARBA" id="ARBA00022970"/>
    </source>
</evidence>
<comment type="similarity">
    <text evidence="1">Belongs to the leucine-binding protein family.</text>
</comment>
<keyword evidence="3" id="KW-0813">Transport</keyword>
<dbReference type="RefSeq" id="WP_092857377.1">
    <property type="nucleotide sequence ID" value="NZ_FOQH01000001.1"/>
</dbReference>
<feature type="domain" description="Leucine-binding protein" evidence="5">
    <location>
        <begin position="26"/>
        <end position="364"/>
    </location>
</feature>
<dbReference type="AlphaFoldDB" id="A0A1I3BYR4"/>
<organism evidence="6 7">
    <name type="scientific">Albimonas pacifica</name>
    <dbReference type="NCBI Taxonomy" id="1114924"/>
    <lineage>
        <taxon>Bacteria</taxon>
        <taxon>Pseudomonadati</taxon>
        <taxon>Pseudomonadota</taxon>
        <taxon>Alphaproteobacteria</taxon>
        <taxon>Rhodobacterales</taxon>
        <taxon>Paracoccaceae</taxon>
        <taxon>Albimonas</taxon>
    </lineage>
</organism>
<proteinExistence type="inferred from homology"/>
<dbReference type="Pfam" id="PF13458">
    <property type="entry name" value="Peripla_BP_6"/>
    <property type="match status" value="1"/>
</dbReference>
<evidence type="ECO:0000259" key="5">
    <source>
        <dbReference type="Pfam" id="PF13458"/>
    </source>
</evidence>
<keyword evidence="7" id="KW-1185">Reference proteome</keyword>
<feature type="chain" id="PRO_5011767550" evidence="4">
    <location>
        <begin position="24"/>
        <end position="399"/>
    </location>
</feature>
<evidence type="ECO:0000256" key="2">
    <source>
        <dbReference type="ARBA" id="ARBA00022729"/>
    </source>
</evidence>
<keyword evidence="2 4" id="KW-0732">Signal</keyword>
<dbReference type="OrthoDB" id="5794591at2"/>
<dbReference type="InterPro" id="IPR051010">
    <property type="entry name" value="BCAA_transport"/>
</dbReference>
<evidence type="ECO:0000313" key="6">
    <source>
        <dbReference type="EMBL" id="SFH67445.1"/>
    </source>
</evidence>
<dbReference type="STRING" id="1114924.SAMN05216258_101449"/>
<dbReference type="EMBL" id="FOQH01000001">
    <property type="protein sequence ID" value="SFH67445.1"/>
    <property type="molecule type" value="Genomic_DNA"/>
</dbReference>
<dbReference type="CDD" id="cd06327">
    <property type="entry name" value="PBP1_SBP-like"/>
    <property type="match status" value="1"/>
</dbReference>
<dbReference type="Gene3D" id="3.40.50.2300">
    <property type="match status" value="2"/>
</dbReference>
<protein>
    <submittedName>
        <fullName evidence="6">Amino acid/amide ABC transporter substrate-binding protein, HAAT family</fullName>
    </submittedName>
</protein>
<evidence type="ECO:0000313" key="7">
    <source>
        <dbReference type="Proteomes" id="UP000199377"/>
    </source>
</evidence>
<reference evidence="6 7" key="1">
    <citation type="submission" date="2016-10" db="EMBL/GenBank/DDBJ databases">
        <authorList>
            <person name="de Groot N.N."/>
        </authorList>
    </citation>
    <scope>NUCLEOTIDE SEQUENCE [LARGE SCALE GENOMIC DNA]</scope>
    <source>
        <strain evidence="6 7">CGMCC 1.11030</strain>
    </source>
</reference>
<dbReference type="GO" id="GO:0006865">
    <property type="term" value="P:amino acid transport"/>
    <property type="evidence" value="ECO:0007669"/>
    <property type="project" value="UniProtKB-KW"/>
</dbReference>
<dbReference type="SUPFAM" id="SSF53822">
    <property type="entry name" value="Periplasmic binding protein-like I"/>
    <property type="match status" value="1"/>
</dbReference>
<dbReference type="Proteomes" id="UP000199377">
    <property type="component" value="Unassembled WGS sequence"/>
</dbReference>
<accession>A0A1I3BYR4</accession>
<dbReference type="InterPro" id="IPR028082">
    <property type="entry name" value="Peripla_BP_I"/>
</dbReference>
<dbReference type="PANTHER" id="PTHR30483">
    <property type="entry name" value="LEUCINE-SPECIFIC-BINDING PROTEIN"/>
    <property type="match status" value="1"/>
</dbReference>